<dbReference type="InterPro" id="IPR036265">
    <property type="entry name" value="HIT-like_sf"/>
</dbReference>
<dbReference type="AlphaFoldDB" id="A0A2U2AEW0"/>
<dbReference type="RefSeq" id="WP_026878152.1">
    <property type="nucleotide sequence ID" value="NZ_BMYA01000003.1"/>
</dbReference>
<comment type="caution">
    <text evidence="1">Lacks conserved residue(s) required for the propagation of feature annotation.</text>
</comment>
<feature type="domain" description="HIT" evidence="2">
    <location>
        <begin position="33"/>
        <end position="102"/>
    </location>
</feature>
<dbReference type="InterPro" id="IPR011146">
    <property type="entry name" value="HIT-like"/>
</dbReference>
<name>A0A2U2AEW0_9GAMM</name>
<keyword evidence="4" id="KW-1185">Reference proteome</keyword>
<dbReference type="Proteomes" id="UP000245020">
    <property type="component" value="Unassembled WGS sequence"/>
</dbReference>
<gene>
    <name evidence="3" type="ORF">DC083_04620</name>
</gene>
<dbReference type="GO" id="GO:0003824">
    <property type="term" value="F:catalytic activity"/>
    <property type="evidence" value="ECO:0007669"/>
    <property type="project" value="InterPro"/>
</dbReference>
<dbReference type="PIRSF" id="PIRSF000714">
    <property type="entry name" value="HIT"/>
    <property type="match status" value="1"/>
</dbReference>
<comment type="caution">
    <text evidence="3">The sequence shown here is derived from an EMBL/GenBank/DDBJ whole genome shotgun (WGS) entry which is preliminary data.</text>
</comment>
<dbReference type="SUPFAM" id="SSF54197">
    <property type="entry name" value="HIT-like"/>
    <property type="match status" value="1"/>
</dbReference>
<evidence type="ECO:0000313" key="4">
    <source>
        <dbReference type="Proteomes" id="UP000245020"/>
    </source>
</evidence>
<protein>
    <submittedName>
        <fullName evidence="3">HIT domain-containing protein</fullName>
    </submittedName>
</protein>
<dbReference type="Pfam" id="PF01230">
    <property type="entry name" value="HIT"/>
    <property type="match status" value="1"/>
</dbReference>
<dbReference type="EMBL" id="QEWQ01000003">
    <property type="protein sequence ID" value="PWD81180.1"/>
    <property type="molecule type" value="Genomic_DNA"/>
</dbReference>
<evidence type="ECO:0000256" key="1">
    <source>
        <dbReference type="PROSITE-ProRule" id="PRU00464"/>
    </source>
</evidence>
<reference evidence="4" key="1">
    <citation type="submission" date="2018-05" db="EMBL/GenBank/DDBJ databases">
        <title>Ignatzschineria dubaiensis sp. nov., isolated from necrotic foot tissues of dromedaries (Camelus dromedarius) and associated maggots in Dubai, United Arab Emirates.</title>
        <authorList>
            <person name="Tsang C.C."/>
            <person name="Tang J.Y.M."/>
            <person name="Fong J.Y.H."/>
            <person name="Kinne J."/>
            <person name="Lee H.H."/>
            <person name="Joseph M."/>
            <person name="Jose S."/>
            <person name="Schuster R.K."/>
            <person name="Tang Y."/>
            <person name="Sivakumar S."/>
            <person name="Chen J.H.K."/>
            <person name="Teng J.L.L."/>
            <person name="Lau S.K.P."/>
            <person name="Wernery U."/>
            <person name="Woo P.C.Y."/>
        </authorList>
    </citation>
    <scope>NUCLEOTIDE SEQUENCE [LARGE SCALE GENOMIC DNA]</scope>
    <source>
        <strain evidence="4">KCTC 22644</strain>
    </source>
</reference>
<dbReference type="OrthoDB" id="9799145at2"/>
<accession>A0A2U2AEW0</accession>
<dbReference type="Gene3D" id="3.30.428.10">
    <property type="entry name" value="HIT-like"/>
    <property type="match status" value="1"/>
</dbReference>
<organism evidence="3 4">
    <name type="scientific">Ignatzschineria ureiclastica</name>
    <dbReference type="NCBI Taxonomy" id="472582"/>
    <lineage>
        <taxon>Bacteria</taxon>
        <taxon>Pseudomonadati</taxon>
        <taxon>Pseudomonadota</taxon>
        <taxon>Gammaproteobacteria</taxon>
        <taxon>Cardiobacteriales</taxon>
        <taxon>Ignatzschineriaceae</taxon>
        <taxon>Ignatzschineria</taxon>
    </lineage>
</organism>
<evidence type="ECO:0000313" key="3">
    <source>
        <dbReference type="EMBL" id="PWD81180.1"/>
    </source>
</evidence>
<evidence type="ECO:0000259" key="2">
    <source>
        <dbReference type="PROSITE" id="PS51084"/>
    </source>
</evidence>
<dbReference type="PROSITE" id="PS51084">
    <property type="entry name" value="HIT_2"/>
    <property type="match status" value="1"/>
</dbReference>
<sequence length="136" mass="15637">MQLNEELAKNSRFVTDLPLCEVRIQNEARFPWIILIPKRDNVAEIIDLSIEDQEQLLKELRMASKVMQSAFNADKLNIGALGNIVRQLHLHVIARYEADLAWPNPVWGYFELSTQYASDALSRRIALIKDAFDELA</sequence>
<dbReference type="InterPro" id="IPR026026">
    <property type="entry name" value="HIT_Hint"/>
</dbReference>
<proteinExistence type="predicted"/>